<feature type="transmembrane region" description="Helical" evidence="6">
    <location>
        <begin position="133"/>
        <end position="153"/>
    </location>
</feature>
<feature type="transmembrane region" description="Helical" evidence="6">
    <location>
        <begin position="159"/>
        <end position="175"/>
    </location>
</feature>
<dbReference type="OrthoDB" id="161814at2759"/>
<evidence type="ECO:0000256" key="5">
    <source>
        <dbReference type="ARBA" id="ARBA00023136"/>
    </source>
</evidence>
<dbReference type="EMBL" id="GG692399">
    <property type="protein sequence ID" value="EER32086.1"/>
    <property type="molecule type" value="Genomic_DNA"/>
</dbReference>
<dbReference type="AlphaFoldDB" id="C5MDK5"/>
<dbReference type="HOGENOM" id="CLU_079690_0_0_1"/>
<dbReference type="GO" id="GO:0015677">
    <property type="term" value="P:copper ion import"/>
    <property type="evidence" value="ECO:0007669"/>
    <property type="project" value="EnsemblFungi"/>
</dbReference>
<proteinExistence type="inferred from homology"/>
<accession>C5MDK5</accession>
<evidence type="ECO:0000256" key="6">
    <source>
        <dbReference type="RuleBase" id="RU367022"/>
    </source>
</evidence>
<keyword evidence="6" id="KW-0186">Copper</keyword>
<keyword evidence="3 6" id="KW-0812">Transmembrane</keyword>
<feature type="transmembrane region" description="Helical" evidence="6">
    <location>
        <begin position="45"/>
        <end position="64"/>
    </location>
</feature>
<name>C5MDK5_CANTT</name>
<keyword evidence="6" id="KW-0187">Copper transport</keyword>
<evidence type="ECO:0000313" key="8">
    <source>
        <dbReference type="Proteomes" id="UP000002037"/>
    </source>
</evidence>
<dbReference type="PROSITE" id="PS51257">
    <property type="entry name" value="PROKAR_LIPOPROTEIN"/>
    <property type="match status" value="1"/>
</dbReference>
<evidence type="ECO:0000256" key="4">
    <source>
        <dbReference type="ARBA" id="ARBA00022989"/>
    </source>
</evidence>
<keyword evidence="5 6" id="KW-0472">Membrane</keyword>
<dbReference type="GeneID" id="8297889"/>
<keyword evidence="6" id="KW-0406">Ion transport</keyword>
<gene>
    <name evidence="7" type="ORF">CTRG_03757</name>
</gene>
<dbReference type="STRING" id="294747.C5MDK5"/>
<dbReference type="eggNOG" id="KOG3386">
    <property type="taxonomic scope" value="Eukaryota"/>
</dbReference>
<keyword evidence="6" id="KW-0813">Transport</keyword>
<dbReference type="GO" id="GO:0005375">
    <property type="term" value="F:copper ion transmembrane transporter activity"/>
    <property type="evidence" value="ECO:0007669"/>
    <property type="project" value="UniProtKB-UniRule"/>
</dbReference>
<dbReference type="RefSeq" id="XP_002549460.1">
    <property type="nucleotide sequence ID" value="XM_002549414.1"/>
</dbReference>
<comment type="similarity">
    <text evidence="2 6">Belongs to the copper transporter (Ctr) (TC 1.A.56) family. SLC31A subfamily.</text>
</comment>
<dbReference type="KEGG" id="ctp:CTRG_03757"/>
<dbReference type="Proteomes" id="UP000002037">
    <property type="component" value="Unassembled WGS sequence"/>
</dbReference>
<dbReference type="PANTHER" id="PTHR12483:SF73">
    <property type="entry name" value="COPPER TRANSPORT PROTEIN CTR3"/>
    <property type="match status" value="1"/>
</dbReference>
<evidence type="ECO:0000256" key="2">
    <source>
        <dbReference type="ARBA" id="ARBA00006921"/>
    </source>
</evidence>
<evidence type="ECO:0000256" key="1">
    <source>
        <dbReference type="ARBA" id="ARBA00004141"/>
    </source>
</evidence>
<evidence type="ECO:0000256" key="3">
    <source>
        <dbReference type="ARBA" id="ARBA00022692"/>
    </source>
</evidence>
<reference evidence="7 8" key="1">
    <citation type="journal article" date="2009" name="Nature">
        <title>Evolution of pathogenicity and sexual reproduction in eight Candida genomes.</title>
        <authorList>
            <person name="Butler G."/>
            <person name="Rasmussen M.D."/>
            <person name="Lin M.F."/>
            <person name="Santos M.A."/>
            <person name="Sakthikumar S."/>
            <person name="Munro C.A."/>
            <person name="Rheinbay E."/>
            <person name="Grabherr M."/>
            <person name="Forche A."/>
            <person name="Reedy J.L."/>
            <person name="Agrafioti I."/>
            <person name="Arnaud M.B."/>
            <person name="Bates S."/>
            <person name="Brown A.J."/>
            <person name="Brunke S."/>
            <person name="Costanzo M.C."/>
            <person name="Fitzpatrick D.A."/>
            <person name="de Groot P.W."/>
            <person name="Harris D."/>
            <person name="Hoyer L.L."/>
            <person name="Hube B."/>
            <person name="Klis F.M."/>
            <person name="Kodira C."/>
            <person name="Lennard N."/>
            <person name="Logue M.E."/>
            <person name="Martin R."/>
            <person name="Neiman A.M."/>
            <person name="Nikolaou E."/>
            <person name="Quail M.A."/>
            <person name="Quinn J."/>
            <person name="Santos M.C."/>
            <person name="Schmitzberger F.F."/>
            <person name="Sherlock G."/>
            <person name="Shah P."/>
            <person name="Silverstein K.A."/>
            <person name="Skrzypek M.S."/>
            <person name="Soll D."/>
            <person name="Staggs R."/>
            <person name="Stansfield I."/>
            <person name="Stumpf M.P."/>
            <person name="Sudbery P.E."/>
            <person name="Srikantha T."/>
            <person name="Zeng Q."/>
            <person name="Berman J."/>
            <person name="Berriman M."/>
            <person name="Heitman J."/>
            <person name="Gow N.A."/>
            <person name="Lorenz M.C."/>
            <person name="Birren B.W."/>
            <person name="Kellis M."/>
            <person name="Cuomo C.A."/>
        </authorList>
    </citation>
    <scope>NUCLEOTIDE SEQUENCE [LARGE SCALE GENOMIC DNA]</scope>
    <source>
        <strain evidence="8">ATCC MYA-3404 / T1</strain>
    </source>
</reference>
<keyword evidence="4 6" id="KW-1133">Transmembrane helix</keyword>
<dbReference type="GO" id="GO:0005886">
    <property type="term" value="C:plasma membrane"/>
    <property type="evidence" value="ECO:0007669"/>
    <property type="project" value="EnsemblFungi"/>
</dbReference>
<sequence length="194" mass="22431">MSLSPRHDMSMMMEEDKSCKVSMFWNWYTTGSCFISESWHVKSTGGFVGTCLASFFLVLFLQWLHRFNKEVDLAIANRPHFDVFFKNGELVDGELVDAKTLEFETPNTRNPFLVALSHTWLLRRGKTTMFEHLIRCVLYVIEWGLAYFVMLLFMYYNGYVIISSLLGAFVGRLLFTYNSDPASSRVEEEASCCS</sequence>
<dbReference type="Pfam" id="PF04145">
    <property type="entry name" value="Ctr"/>
    <property type="match status" value="1"/>
</dbReference>
<dbReference type="VEuPathDB" id="FungiDB:CTRG_03757"/>
<dbReference type="PANTHER" id="PTHR12483">
    <property type="entry name" value="SOLUTE CARRIER FAMILY 31 COPPER TRANSPORTERS"/>
    <property type="match status" value="1"/>
</dbReference>
<protein>
    <recommendedName>
        <fullName evidence="6">Copper transport protein</fullName>
    </recommendedName>
</protein>
<keyword evidence="8" id="KW-1185">Reference proteome</keyword>
<evidence type="ECO:0000313" key="7">
    <source>
        <dbReference type="EMBL" id="EER32086.1"/>
    </source>
</evidence>
<comment type="subcellular location">
    <subcellularLocation>
        <location evidence="1 6">Membrane</location>
        <topology evidence="1 6">Multi-pass membrane protein</topology>
    </subcellularLocation>
</comment>
<organism evidence="7 8">
    <name type="scientific">Candida tropicalis (strain ATCC MYA-3404 / T1)</name>
    <name type="common">Yeast</name>
    <dbReference type="NCBI Taxonomy" id="294747"/>
    <lineage>
        <taxon>Eukaryota</taxon>
        <taxon>Fungi</taxon>
        <taxon>Dikarya</taxon>
        <taxon>Ascomycota</taxon>
        <taxon>Saccharomycotina</taxon>
        <taxon>Pichiomycetes</taxon>
        <taxon>Debaryomycetaceae</taxon>
        <taxon>Candida/Lodderomyces clade</taxon>
        <taxon>Candida</taxon>
    </lineage>
</organism>
<dbReference type="InterPro" id="IPR007274">
    <property type="entry name" value="Cop_transporter"/>
</dbReference>